<dbReference type="SUPFAM" id="SSF54427">
    <property type="entry name" value="NTF2-like"/>
    <property type="match status" value="1"/>
</dbReference>
<dbReference type="PANTHER" id="PTHR30173">
    <property type="entry name" value="SIGMA 19 FACTOR"/>
    <property type="match status" value="1"/>
</dbReference>
<dbReference type="Proteomes" id="UP000002212">
    <property type="component" value="Chromosome"/>
</dbReference>
<dbReference type="PANTHER" id="PTHR30173:SF43">
    <property type="entry name" value="ECF RNA POLYMERASE SIGMA FACTOR SIGI-RELATED"/>
    <property type="match status" value="1"/>
</dbReference>
<dbReference type="AlphaFoldDB" id="C1ASX0"/>
<dbReference type="STRING" id="632772.ROP_06550"/>
<dbReference type="InterPro" id="IPR052704">
    <property type="entry name" value="ECF_Sigma-70_Domain"/>
</dbReference>
<name>C1ASX0_RHOOB</name>
<reference evidence="2 3" key="1">
    <citation type="submission" date="2009-03" db="EMBL/GenBank/DDBJ databases">
        <title>Comparison of the complete genome sequences of Rhodococcus erythropolis PR4 and Rhodococcus opacus B4.</title>
        <authorList>
            <person name="Takarada H."/>
            <person name="Sekine M."/>
            <person name="Hosoyama A."/>
            <person name="Yamada R."/>
            <person name="Fujisawa T."/>
            <person name="Omata S."/>
            <person name="Shimizu A."/>
            <person name="Tsukatani N."/>
            <person name="Tanikawa S."/>
            <person name="Fujita N."/>
            <person name="Harayama S."/>
        </authorList>
    </citation>
    <scope>NUCLEOTIDE SEQUENCE [LARGE SCALE GENOMIC DNA]</scope>
    <source>
        <strain evidence="2 3">B4</strain>
    </source>
</reference>
<dbReference type="KEGG" id="rop:ROP_06550"/>
<evidence type="ECO:0008006" key="4">
    <source>
        <dbReference type="Google" id="ProtNLM"/>
    </source>
</evidence>
<dbReference type="PATRIC" id="fig|632772.20.peg.715"/>
<evidence type="ECO:0000256" key="1">
    <source>
        <dbReference type="SAM" id="MobiDB-lite"/>
    </source>
</evidence>
<protein>
    <recommendedName>
        <fullName evidence="4">SnoaL-like domain-containing protein</fullName>
    </recommendedName>
</protein>
<dbReference type="Gene3D" id="3.10.450.50">
    <property type="match status" value="1"/>
</dbReference>
<feature type="region of interest" description="Disordered" evidence="1">
    <location>
        <begin position="1"/>
        <end position="37"/>
    </location>
</feature>
<dbReference type="GO" id="GO:0016987">
    <property type="term" value="F:sigma factor activity"/>
    <property type="evidence" value="ECO:0007669"/>
    <property type="project" value="TreeGrafter"/>
</dbReference>
<evidence type="ECO:0000313" key="2">
    <source>
        <dbReference type="EMBL" id="BAH48902.1"/>
    </source>
</evidence>
<dbReference type="HOGENOM" id="CLU_1676494_0_0_11"/>
<gene>
    <name evidence="2" type="ordered locus">ROP_06550</name>
</gene>
<proteinExistence type="predicted"/>
<evidence type="ECO:0000313" key="3">
    <source>
        <dbReference type="Proteomes" id="UP000002212"/>
    </source>
</evidence>
<dbReference type="InterPro" id="IPR032710">
    <property type="entry name" value="NTF2-like_dom_sf"/>
</dbReference>
<dbReference type="EMBL" id="AP011115">
    <property type="protein sequence ID" value="BAH48902.1"/>
    <property type="molecule type" value="Genomic_DNA"/>
</dbReference>
<organism evidence="2 3">
    <name type="scientific">Rhodococcus opacus (strain B4)</name>
    <dbReference type="NCBI Taxonomy" id="632772"/>
    <lineage>
        <taxon>Bacteria</taxon>
        <taxon>Bacillati</taxon>
        <taxon>Actinomycetota</taxon>
        <taxon>Actinomycetes</taxon>
        <taxon>Mycobacteriales</taxon>
        <taxon>Nocardiaceae</taxon>
        <taxon>Rhodococcus</taxon>
    </lineage>
</organism>
<accession>C1ASX0</accession>
<sequence>MRCRNPGCDRSPVAGRPLAGRARRRLQGAPAPDDTDPVRQSAVVDAFLAAARGGDFDALLSLLDPDVVLRADTGEIPAGASPVVRGAETVAGRVLGFARLARFANPALVNGTAGVVAISDGQLLSVLGVTVRQGMIVEIDILADRDRLAGLVVENLD</sequence>